<dbReference type="EMBL" id="CP115611">
    <property type="protein sequence ID" value="WBW71409.1"/>
    <property type="molecule type" value="Genomic_DNA"/>
</dbReference>
<dbReference type="Gene3D" id="3.40.50.1000">
    <property type="entry name" value="HAD superfamily/HAD-like"/>
    <property type="match status" value="1"/>
</dbReference>
<dbReference type="InterPro" id="IPR004274">
    <property type="entry name" value="FCP1_dom"/>
</dbReference>
<organism evidence="3 4">
    <name type="scientific">Schizosaccharomyces osmophilus</name>
    <dbReference type="NCBI Taxonomy" id="2545709"/>
    <lineage>
        <taxon>Eukaryota</taxon>
        <taxon>Fungi</taxon>
        <taxon>Dikarya</taxon>
        <taxon>Ascomycota</taxon>
        <taxon>Taphrinomycotina</taxon>
        <taxon>Schizosaccharomycetes</taxon>
        <taxon>Schizosaccharomycetales</taxon>
        <taxon>Schizosaccharomycetaceae</taxon>
        <taxon>Schizosaccharomyces</taxon>
    </lineage>
</organism>
<gene>
    <name evidence="3" type="primary">psr1</name>
    <name evidence="3" type="ORF">SOMG_01597</name>
</gene>
<dbReference type="InterPro" id="IPR023214">
    <property type="entry name" value="HAD_sf"/>
</dbReference>
<dbReference type="InterPro" id="IPR036412">
    <property type="entry name" value="HAD-like_sf"/>
</dbReference>
<evidence type="ECO:0000256" key="1">
    <source>
        <dbReference type="SAM" id="MobiDB-lite"/>
    </source>
</evidence>
<evidence type="ECO:0000313" key="4">
    <source>
        <dbReference type="Proteomes" id="UP001212411"/>
    </source>
</evidence>
<evidence type="ECO:0000313" key="3">
    <source>
        <dbReference type="EMBL" id="WBW71409.1"/>
    </source>
</evidence>
<dbReference type="InterPro" id="IPR011948">
    <property type="entry name" value="Dullard_phosphatase"/>
</dbReference>
<dbReference type="FunFam" id="3.40.50.1000:FF:000093">
    <property type="entry name" value="NLI interacting factor-like phosphatase family protein"/>
    <property type="match status" value="1"/>
</dbReference>
<dbReference type="Pfam" id="PF03031">
    <property type="entry name" value="NIF"/>
    <property type="match status" value="1"/>
</dbReference>
<reference evidence="3 4" key="1">
    <citation type="journal article" date="2023" name="G3 (Bethesda)">
        <title>A high-quality reference genome for the fission yeast Schizosaccharomyces osmophilus.</title>
        <authorList>
            <person name="Jia G.S."/>
            <person name="Zhang W.C."/>
            <person name="Liang Y."/>
            <person name="Liu X.H."/>
            <person name="Rhind N."/>
            <person name="Pidoux A."/>
            <person name="Brysch-Herzberg M."/>
            <person name="Du L.L."/>
        </authorList>
    </citation>
    <scope>NUCLEOTIDE SEQUENCE [LARGE SCALE GENOMIC DNA]</scope>
    <source>
        <strain evidence="3 4">CBS 15793</strain>
    </source>
</reference>
<dbReference type="NCBIfam" id="TIGR02251">
    <property type="entry name" value="HIF-SF_euk"/>
    <property type="match status" value="1"/>
</dbReference>
<dbReference type="PROSITE" id="PS50969">
    <property type="entry name" value="FCP1"/>
    <property type="match status" value="1"/>
</dbReference>
<dbReference type="KEGG" id="som:SOMG_01597"/>
<dbReference type="AlphaFoldDB" id="A0AAE9W910"/>
<feature type="compositionally biased region" description="Polar residues" evidence="1">
    <location>
        <begin position="92"/>
        <end position="108"/>
    </location>
</feature>
<protein>
    <submittedName>
        <fullName evidence="3">RNA polymerase II CTD small phosphatase Psr1</fullName>
    </submittedName>
</protein>
<proteinExistence type="predicted"/>
<feature type="region of interest" description="Disordered" evidence="1">
    <location>
        <begin position="33"/>
        <end position="115"/>
    </location>
</feature>
<accession>A0AAE9W910</accession>
<dbReference type="SUPFAM" id="SSF56784">
    <property type="entry name" value="HAD-like"/>
    <property type="match status" value="1"/>
</dbReference>
<sequence length="332" mass="37086">MSSKGQSTKSGKQGKPSFFRKFFGNLCCCFQGAPSEDHNEKVTTVSNSRRPSQSPTPNTPRRLSRTIQSSDSDTHTHGTGQAPVHVFESPTPARTSVSLESAFSPSNGSERDVAEDADLESNHVHFHEQPVEVSPTPEIPLPEVKRYGPGQYLLPPIAKEDEGKKCLILDLDETLVHSSFKYIEAADYLVSIEIDGLFHDVRVVKRPGVDLFLQRMGEIYEIVVFTASLAKYADPVLDMLDNSQVVRHRLFREACCNYEGNFVKDLSQLGRNLEDAIILDNSPSSYIFHPSHAVPVSSWFNDMHDMELLDLIPFLEQLSRVPDVSTVLNLQL</sequence>
<dbReference type="PANTHER" id="PTHR12210">
    <property type="entry name" value="DULLARD PROTEIN PHOSPHATASE"/>
    <property type="match status" value="1"/>
</dbReference>
<dbReference type="GO" id="GO:0016791">
    <property type="term" value="F:phosphatase activity"/>
    <property type="evidence" value="ECO:0007669"/>
    <property type="project" value="InterPro"/>
</dbReference>
<keyword evidence="4" id="KW-1185">Reference proteome</keyword>
<evidence type="ECO:0000259" key="2">
    <source>
        <dbReference type="PROSITE" id="PS50969"/>
    </source>
</evidence>
<dbReference type="RefSeq" id="XP_056035652.1">
    <property type="nucleotide sequence ID" value="XM_056180390.1"/>
</dbReference>
<feature type="domain" description="FCP1 homology" evidence="2">
    <location>
        <begin position="160"/>
        <end position="318"/>
    </location>
</feature>
<dbReference type="SMART" id="SM00577">
    <property type="entry name" value="CPDc"/>
    <property type="match status" value="1"/>
</dbReference>
<name>A0AAE9W910_9SCHI</name>
<dbReference type="InterPro" id="IPR050365">
    <property type="entry name" value="TIM50"/>
</dbReference>
<feature type="compositionally biased region" description="Polar residues" evidence="1">
    <location>
        <begin position="42"/>
        <end position="71"/>
    </location>
</feature>
<dbReference type="CDD" id="cd07521">
    <property type="entry name" value="HAD_FCP1-like"/>
    <property type="match status" value="1"/>
</dbReference>
<dbReference type="GeneID" id="80875079"/>
<dbReference type="Proteomes" id="UP001212411">
    <property type="component" value="Chromosome 1"/>
</dbReference>